<proteinExistence type="predicted"/>
<keyword evidence="3" id="KW-1266">Target cell cytoplasm</keyword>
<dbReference type="EMBL" id="LXHE01000005">
    <property type="protein sequence ID" value="OAV01466.1"/>
    <property type="molecule type" value="Genomic_DNA"/>
</dbReference>
<name>A0A7Z0UZB3_MORCA</name>
<dbReference type="Proteomes" id="UP000078446">
    <property type="component" value="Unassembled WGS sequence"/>
</dbReference>
<gene>
    <name evidence="6" type="ORF">AO382_0741</name>
</gene>
<dbReference type="AlphaFoldDB" id="A0A7Z0UZB3"/>
<feature type="domain" description="VENN motif-containing" evidence="5">
    <location>
        <begin position="35"/>
        <end position="80"/>
    </location>
</feature>
<accession>A0A7Z0UZB3</accession>
<dbReference type="Pfam" id="PF04829">
    <property type="entry name" value="PT-VENN"/>
    <property type="match status" value="1"/>
</dbReference>
<dbReference type="GO" id="GO:0090729">
    <property type="term" value="F:toxin activity"/>
    <property type="evidence" value="ECO:0007669"/>
    <property type="project" value="UniProtKB-KW"/>
</dbReference>
<evidence type="ECO:0000313" key="6">
    <source>
        <dbReference type="EMBL" id="OAV01466.1"/>
    </source>
</evidence>
<comment type="subcellular location">
    <subcellularLocation>
        <location evidence="1">Target cell</location>
        <location evidence="1">Target cell cytoplasm</location>
    </subcellularLocation>
</comment>
<reference evidence="6 7" key="1">
    <citation type="journal article" date="2016" name="Genome Biol. Evol.">
        <title>Comparative Genomic Analyses of the Moraxella catarrhalis Serosensitive and Seroresistant Lineages Demonstrate Their Independent Evolution.</title>
        <authorList>
            <person name="Earl J.P."/>
            <person name="de Vries S.P."/>
            <person name="Ahmed A."/>
            <person name="Powell E."/>
            <person name="Schultz M.P."/>
            <person name="Hermans P.W."/>
            <person name="Hill D.J."/>
            <person name="Zhou Z."/>
            <person name="Constantinidou C.I."/>
            <person name="Hu F.Z."/>
            <person name="Bootsma H.J."/>
            <person name="Ehrlich G.D."/>
        </authorList>
    </citation>
    <scope>NUCLEOTIDE SEQUENCE [LARGE SCALE GENOMIC DNA]</scope>
    <source>
        <strain evidence="6 7">Z7574</strain>
    </source>
</reference>
<protein>
    <recommendedName>
        <fullName evidence="5">VENN motif-containing domain-containing protein</fullName>
    </recommendedName>
</protein>
<evidence type="ECO:0000256" key="2">
    <source>
        <dbReference type="ARBA" id="ARBA00022656"/>
    </source>
</evidence>
<organism evidence="6 7">
    <name type="scientific">Moraxella catarrhalis</name>
    <name type="common">Branhamella catarrhalis</name>
    <dbReference type="NCBI Taxonomy" id="480"/>
    <lineage>
        <taxon>Bacteria</taxon>
        <taxon>Pseudomonadati</taxon>
        <taxon>Pseudomonadota</taxon>
        <taxon>Gammaproteobacteria</taxon>
        <taxon>Moraxellales</taxon>
        <taxon>Moraxellaceae</taxon>
        <taxon>Moraxella</taxon>
    </lineage>
</organism>
<evidence type="ECO:0000259" key="5">
    <source>
        <dbReference type="Pfam" id="PF04829"/>
    </source>
</evidence>
<comment type="caution">
    <text evidence="6">The sequence shown here is derived from an EMBL/GenBank/DDBJ whole genome shotgun (WGS) entry which is preliminary data.</text>
</comment>
<evidence type="ECO:0000313" key="7">
    <source>
        <dbReference type="Proteomes" id="UP000078446"/>
    </source>
</evidence>
<dbReference type="InterPro" id="IPR006914">
    <property type="entry name" value="VENN_dom"/>
</dbReference>
<keyword evidence="2" id="KW-0800">Toxin</keyword>
<evidence type="ECO:0000256" key="3">
    <source>
        <dbReference type="ARBA" id="ARBA00022913"/>
    </source>
</evidence>
<sequence length="84" mass="8482">MTGCLSAKAAGNRCEAGSIGAVVGEMWGDYQVDDPNTLTQAQKDKLINQAKLIAGITAAFADTDVAVAAGVAAEAVENNAVETV</sequence>
<evidence type="ECO:0000256" key="1">
    <source>
        <dbReference type="ARBA" id="ARBA00004219"/>
    </source>
</evidence>
<evidence type="ECO:0000256" key="4">
    <source>
        <dbReference type="ARBA" id="ARBA00023026"/>
    </source>
</evidence>
<keyword evidence="4" id="KW-0843">Virulence</keyword>